<evidence type="ECO:0000313" key="3">
    <source>
        <dbReference type="Proteomes" id="UP001158986"/>
    </source>
</evidence>
<organism evidence="1 4">
    <name type="scientific">Peronospora belbahrii</name>
    <dbReference type="NCBI Taxonomy" id="622444"/>
    <lineage>
        <taxon>Eukaryota</taxon>
        <taxon>Sar</taxon>
        <taxon>Stramenopiles</taxon>
        <taxon>Oomycota</taxon>
        <taxon>Peronosporomycetes</taxon>
        <taxon>Peronosporales</taxon>
        <taxon>Peronosporaceae</taxon>
        <taxon>Peronospora</taxon>
    </lineage>
</organism>
<evidence type="ECO:0000313" key="4">
    <source>
        <dbReference type="Proteomes" id="UP001160483"/>
    </source>
</evidence>
<evidence type="ECO:0000313" key="1">
    <source>
        <dbReference type="EMBL" id="CAH0479748.1"/>
    </source>
</evidence>
<keyword evidence="3" id="KW-1185">Reference proteome</keyword>
<comment type="caution">
    <text evidence="1">The sequence shown here is derived from an EMBL/GenBank/DDBJ whole genome shotgun (WGS) entry which is preliminary data.</text>
</comment>
<dbReference type="EMBL" id="CAKLCB010000228">
    <property type="protein sequence ID" value="CAH0517133.1"/>
    <property type="molecule type" value="Genomic_DNA"/>
</dbReference>
<evidence type="ECO:0000313" key="2">
    <source>
        <dbReference type="EMBL" id="CAH0517133.1"/>
    </source>
</evidence>
<gene>
    <name evidence="2" type="ORF">PBS001_LOCUS3760</name>
    <name evidence="1" type="ORF">PBS003_LOCUS6382</name>
</gene>
<protein>
    <submittedName>
        <fullName evidence="1">Uncharacterized protein</fullName>
    </submittedName>
</protein>
<dbReference type="AlphaFoldDB" id="A0AAU9L3K8"/>
<proteinExistence type="predicted"/>
<dbReference type="EMBL" id="CAKKTJ010000320">
    <property type="protein sequence ID" value="CAH0479748.1"/>
    <property type="molecule type" value="Genomic_DNA"/>
</dbReference>
<reference evidence="1 3" key="1">
    <citation type="submission" date="2021-11" db="EMBL/GenBank/DDBJ databases">
        <authorList>
            <person name="Islam A."/>
            <person name="Islam S."/>
            <person name="Flora M.S."/>
            <person name="Rahman M."/>
            <person name="Ziaur R.M."/>
            <person name="Epstein J.H."/>
            <person name="Hassan M."/>
            <person name="Klassen M."/>
            <person name="Woodard K."/>
            <person name="Webb A."/>
            <person name="Webby R.J."/>
            <person name="El Zowalaty M.E."/>
        </authorList>
    </citation>
    <scope>NUCLEOTIDE SEQUENCE</scope>
    <source>
        <strain evidence="2">Pbs1</strain>
        <strain evidence="1">Pbs3</strain>
    </source>
</reference>
<sequence>MTQCRHCEIDATSRFRKGRLYVCCKSDGLSTDRVRQLHDLLPSPTDMMLSPVSRALRARSFQGTRPNRMSAVDEALSVRSISRCQ</sequence>
<dbReference type="Proteomes" id="UP001160483">
    <property type="component" value="Unassembled WGS sequence"/>
</dbReference>
<dbReference type="Proteomes" id="UP001158986">
    <property type="component" value="Unassembled WGS sequence"/>
</dbReference>
<name>A0AAU9L3K8_9STRA</name>
<accession>A0AAU9L3K8</accession>